<keyword evidence="1" id="KW-0732">Signal</keyword>
<evidence type="ECO:0000256" key="1">
    <source>
        <dbReference type="SAM" id="SignalP"/>
    </source>
</evidence>
<dbReference type="EMBL" id="OJIN01000239">
    <property type="protein sequence ID" value="SPD76391.1"/>
    <property type="molecule type" value="Genomic_DNA"/>
</dbReference>
<dbReference type="InterPro" id="IPR021268">
    <property type="entry name" value="DUF2845"/>
</dbReference>
<feature type="chain" id="PRO_5019320563" description="DUF2845 domain-containing protein" evidence="1">
    <location>
        <begin position="25"/>
        <end position="98"/>
    </location>
</feature>
<name>A0A445N3Y1_9BACT</name>
<reference evidence="2" key="1">
    <citation type="submission" date="2018-01" db="EMBL/GenBank/DDBJ databases">
        <authorList>
            <person name="Regsiter A."/>
            <person name="William W."/>
        </authorList>
    </citation>
    <scope>NUCLEOTIDE SEQUENCE</scope>
    <source>
        <strain evidence="2">TRIP AH-1</strain>
    </source>
</reference>
<accession>A0A445N3Y1</accession>
<gene>
    <name evidence="2" type="ORF">PITCH_A920019</name>
</gene>
<protein>
    <recommendedName>
        <fullName evidence="3">DUF2845 domain-containing protein</fullName>
    </recommendedName>
</protein>
<evidence type="ECO:0000313" key="2">
    <source>
        <dbReference type="EMBL" id="SPD76391.1"/>
    </source>
</evidence>
<dbReference type="Pfam" id="PF11006">
    <property type="entry name" value="DUF2845"/>
    <property type="match status" value="2"/>
</dbReference>
<dbReference type="AlphaFoldDB" id="A0A445N3Y1"/>
<sequence>MKKTFLSGMVSAFLFVSMVSLGYAVELDDSDECECANGTINIGDLKYDVIKKCGEPTTREDRGTVWVYDFGPTRFIYYIRFIEDKVERIQFGEYGHSK</sequence>
<proteinExistence type="predicted"/>
<organism evidence="2">
    <name type="scientific">uncultured Desulfobacterium sp</name>
    <dbReference type="NCBI Taxonomy" id="201089"/>
    <lineage>
        <taxon>Bacteria</taxon>
        <taxon>Pseudomonadati</taxon>
        <taxon>Thermodesulfobacteriota</taxon>
        <taxon>Desulfobacteria</taxon>
        <taxon>Desulfobacterales</taxon>
        <taxon>Desulfobacteriaceae</taxon>
        <taxon>Desulfobacterium</taxon>
        <taxon>environmental samples</taxon>
    </lineage>
</organism>
<evidence type="ECO:0008006" key="3">
    <source>
        <dbReference type="Google" id="ProtNLM"/>
    </source>
</evidence>
<feature type="signal peptide" evidence="1">
    <location>
        <begin position="1"/>
        <end position="24"/>
    </location>
</feature>